<sequence>MSIRTFLLLGMVGALLGGCQAVSRPPAPEFVLLGSEEEVRSACAAMAWRGITCRVDGVLLEETQYRKLMMPVASQLWDQSMKVVGVLDLTTHVASSGFRYFSATGHQEIYRRDEPDAVRRTQEFDQAFWGYLAQSFRVARVPPDDPRVAQFIAASEQRVRQEQERLREQQRLEARKAIEEAERARLEAARRAYEKTDAYKAERAREAILDCRATMAAARESIAWDNRVADISGYENRWIRRRAAVDIVQCQDLIPQYWREYKQYGGKARSIGELGY</sequence>
<reference evidence="1 2" key="1">
    <citation type="submission" date="2018-02" db="EMBL/GenBank/DDBJ databases">
        <title>FDA/CDC Antimicrobial Resistant Isolate Bank Genome Sequencing.</title>
        <authorList>
            <person name="Benahmed F.H."/>
            <person name="Lutgring J.D."/>
            <person name="Yoo B."/>
            <person name="Machado M."/>
            <person name="Brown A."/>
            <person name="McAllister G."/>
            <person name="Perry A."/>
            <person name="Halpin A.L."/>
            <person name="Vavikolanu K."/>
            <person name="Ott S."/>
            <person name="Zhao X."/>
            <person name="Tallon L.J."/>
            <person name="Sadzewicz L."/>
            <person name="Aluvathingal J."/>
            <person name="Nadendla S."/>
            <person name="Voskania-kordi A."/>
            <person name="Simonyan V."/>
            <person name="Patel J."/>
            <person name="Shawar R.M."/>
        </authorList>
    </citation>
    <scope>NUCLEOTIDE SEQUENCE [LARGE SCALE GENOMIC DNA]</scope>
    <source>
        <strain evidence="1 2">AR_0356</strain>
    </source>
</reference>
<evidence type="ECO:0000313" key="1">
    <source>
        <dbReference type="EMBL" id="AVK09036.1"/>
    </source>
</evidence>
<dbReference type="RefSeq" id="WP_012076638.1">
    <property type="nucleotide sequence ID" value="NZ_CP020560.1"/>
</dbReference>
<dbReference type="GeneID" id="77222196"/>
<keyword evidence="2" id="KW-1185">Reference proteome</keyword>
<dbReference type="EMBL" id="CP027169">
    <property type="protein sequence ID" value="AVK09036.1"/>
    <property type="molecule type" value="Genomic_DNA"/>
</dbReference>
<gene>
    <name evidence="1" type="ORF">CSB93_5466</name>
</gene>
<proteinExistence type="predicted"/>
<accession>A0A2R3J4K8</accession>
<protein>
    <submittedName>
        <fullName evidence="1">Uncharacterized protein</fullName>
    </submittedName>
</protein>
<name>A0A2R3J4K8_9PSED</name>
<dbReference type="Proteomes" id="UP000238390">
    <property type="component" value="Chromosome"/>
</dbReference>
<organism evidence="1 2">
    <name type="scientific">Pseudomonas paraeruginosa</name>
    <dbReference type="NCBI Taxonomy" id="2994495"/>
    <lineage>
        <taxon>Bacteria</taxon>
        <taxon>Pseudomonadati</taxon>
        <taxon>Pseudomonadota</taxon>
        <taxon>Gammaproteobacteria</taxon>
        <taxon>Pseudomonadales</taxon>
        <taxon>Pseudomonadaceae</taxon>
        <taxon>Pseudomonas</taxon>
    </lineage>
</organism>
<dbReference type="PROSITE" id="PS51257">
    <property type="entry name" value="PROKAR_LIPOPROTEIN"/>
    <property type="match status" value="1"/>
</dbReference>
<dbReference type="AlphaFoldDB" id="A0A2R3J4K8"/>
<evidence type="ECO:0000313" key="2">
    <source>
        <dbReference type="Proteomes" id="UP000238390"/>
    </source>
</evidence>